<dbReference type="EMBL" id="KV425586">
    <property type="protein sequence ID" value="KZT23312.1"/>
    <property type="molecule type" value="Genomic_DNA"/>
</dbReference>
<sequence>MNIFPHSSFLCLERYRSVTAVFPSPHATFLIIISIVVRVYGSLVRYIVDLVICSLDIATMFVSSRMIPID</sequence>
<keyword evidence="1" id="KW-0472">Membrane</keyword>
<dbReference type="InParanoid" id="A0A165R4X4"/>
<reference evidence="2 3" key="1">
    <citation type="journal article" date="2016" name="Mol. Biol. Evol.">
        <title>Comparative Genomics of Early-Diverging Mushroom-Forming Fungi Provides Insights into the Origins of Lignocellulose Decay Capabilities.</title>
        <authorList>
            <person name="Nagy L.G."/>
            <person name="Riley R."/>
            <person name="Tritt A."/>
            <person name="Adam C."/>
            <person name="Daum C."/>
            <person name="Floudas D."/>
            <person name="Sun H."/>
            <person name="Yadav J.S."/>
            <person name="Pangilinan J."/>
            <person name="Larsson K.H."/>
            <person name="Matsuura K."/>
            <person name="Barry K."/>
            <person name="Labutti K."/>
            <person name="Kuo R."/>
            <person name="Ohm R.A."/>
            <person name="Bhattacharya S.S."/>
            <person name="Shirouzu T."/>
            <person name="Yoshinaga Y."/>
            <person name="Martin F.M."/>
            <person name="Grigoriev I.V."/>
            <person name="Hibbett D.S."/>
        </authorList>
    </citation>
    <scope>NUCLEOTIDE SEQUENCE [LARGE SCALE GENOMIC DNA]</scope>
    <source>
        <strain evidence="2 3">HHB14362 ss-1</strain>
    </source>
</reference>
<evidence type="ECO:0000313" key="3">
    <source>
        <dbReference type="Proteomes" id="UP000076761"/>
    </source>
</evidence>
<evidence type="ECO:0000313" key="2">
    <source>
        <dbReference type="EMBL" id="KZT23312.1"/>
    </source>
</evidence>
<dbReference type="AlphaFoldDB" id="A0A165R4X4"/>
<keyword evidence="1" id="KW-0812">Transmembrane</keyword>
<evidence type="ECO:0000256" key="1">
    <source>
        <dbReference type="SAM" id="Phobius"/>
    </source>
</evidence>
<keyword evidence="1" id="KW-1133">Transmembrane helix</keyword>
<accession>A0A165R4X4</accession>
<name>A0A165R4X4_9AGAM</name>
<keyword evidence="3" id="KW-1185">Reference proteome</keyword>
<proteinExistence type="predicted"/>
<protein>
    <submittedName>
        <fullName evidence="2">Uncharacterized protein</fullName>
    </submittedName>
</protein>
<dbReference type="Proteomes" id="UP000076761">
    <property type="component" value="Unassembled WGS sequence"/>
</dbReference>
<gene>
    <name evidence="2" type="ORF">NEOLEDRAFT_554483</name>
</gene>
<feature type="transmembrane region" description="Helical" evidence="1">
    <location>
        <begin position="20"/>
        <end position="40"/>
    </location>
</feature>
<organism evidence="2 3">
    <name type="scientific">Neolentinus lepideus HHB14362 ss-1</name>
    <dbReference type="NCBI Taxonomy" id="1314782"/>
    <lineage>
        <taxon>Eukaryota</taxon>
        <taxon>Fungi</taxon>
        <taxon>Dikarya</taxon>
        <taxon>Basidiomycota</taxon>
        <taxon>Agaricomycotina</taxon>
        <taxon>Agaricomycetes</taxon>
        <taxon>Gloeophyllales</taxon>
        <taxon>Gloeophyllaceae</taxon>
        <taxon>Neolentinus</taxon>
    </lineage>
</organism>